<dbReference type="InterPro" id="IPR002078">
    <property type="entry name" value="Sigma_54_int"/>
</dbReference>
<dbReference type="FunFam" id="3.40.50.300:FF:000006">
    <property type="entry name" value="DNA-binding transcriptional regulator NtrC"/>
    <property type="match status" value="1"/>
</dbReference>
<evidence type="ECO:0000256" key="3">
    <source>
        <dbReference type="ARBA" id="ARBA00023015"/>
    </source>
</evidence>
<evidence type="ECO:0000256" key="5">
    <source>
        <dbReference type="PROSITE-ProRule" id="PRU00169"/>
    </source>
</evidence>
<feature type="domain" description="Sigma-54 factor interaction" evidence="6">
    <location>
        <begin position="144"/>
        <end position="373"/>
    </location>
</feature>
<dbReference type="InterPro" id="IPR025944">
    <property type="entry name" value="Sigma_54_int_dom_CS"/>
</dbReference>
<dbReference type="InterPro" id="IPR001789">
    <property type="entry name" value="Sig_transdc_resp-reg_receiver"/>
</dbReference>
<dbReference type="PROSITE" id="PS50110">
    <property type="entry name" value="RESPONSE_REGULATORY"/>
    <property type="match status" value="1"/>
</dbReference>
<keyword evidence="4" id="KW-0804">Transcription</keyword>
<dbReference type="GO" id="GO:0005524">
    <property type="term" value="F:ATP binding"/>
    <property type="evidence" value="ECO:0007669"/>
    <property type="project" value="UniProtKB-KW"/>
</dbReference>
<keyword evidence="2" id="KW-0067">ATP-binding</keyword>
<dbReference type="Pfam" id="PF00158">
    <property type="entry name" value="Sigma54_activat"/>
    <property type="match status" value="1"/>
</dbReference>
<evidence type="ECO:0000256" key="2">
    <source>
        <dbReference type="ARBA" id="ARBA00022840"/>
    </source>
</evidence>
<dbReference type="Pfam" id="PF02954">
    <property type="entry name" value="HTH_8"/>
    <property type="match status" value="1"/>
</dbReference>
<dbReference type="RefSeq" id="WP_006367212.1">
    <property type="nucleotide sequence ID" value="NZ_AASE01000028.1"/>
</dbReference>
<dbReference type="GO" id="GO:0043565">
    <property type="term" value="F:sequence-specific DNA binding"/>
    <property type="evidence" value="ECO:0007669"/>
    <property type="project" value="InterPro"/>
</dbReference>
<feature type="modified residue" description="4-aspartylphosphate" evidence="5">
    <location>
        <position position="54"/>
    </location>
</feature>
<dbReference type="PROSITE" id="PS00688">
    <property type="entry name" value="SIGMA54_INTERACT_3"/>
    <property type="match status" value="1"/>
</dbReference>
<keyword evidence="9" id="KW-1185">Reference proteome</keyword>
<evidence type="ECO:0000313" key="8">
    <source>
        <dbReference type="EMBL" id="EAT58174.1"/>
    </source>
</evidence>
<evidence type="ECO:0000259" key="6">
    <source>
        <dbReference type="PROSITE" id="PS50045"/>
    </source>
</evidence>
<dbReference type="OrthoDB" id="9782110at2"/>
<dbReference type="InterPro" id="IPR058031">
    <property type="entry name" value="AAA_lid_NorR"/>
</dbReference>
<sequence>MQSLNVLIVDDEANIRKTLTVFMESRGHRVKAVSNSRDACAEAEQQVFDLAFVDIRLGIESGLDLERSLLNACPWIKIVIITAYASIETAVEAMKRGASDYLAKPFTPDQLESITARLAEVCAMEMRIASLQEDLNRMHPEVYFTSRYPSMQRAIELSRQVALSDALVLLRGPSGTGKTVLARSIHNWSQRKEEPFGVVSCPSLSTELLESELFGHVKGSFPGAVRDKPGRVTLCEGGSLFLDEIGDLPLSIQAKLLRFIQDREYERIGDHQTRKADVRIIAATNTNLDLAVREGEFREDLFYRLNGIQIDLPTLAERPNDVEQLALNMLQFFAAQNLKNFDGFTEEARTALRTYSWPGNIRELRNVMERAVILGKNGQIGIELLPDSIVAKTHPVTLGDPITLDLIEETHIRRILASSKSLQEAADILGIDQATLWRKRKQYGI</sequence>
<dbReference type="Pfam" id="PF00072">
    <property type="entry name" value="Response_reg"/>
    <property type="match status" value="1"/>
</dbReference>
<dbReference type="Gene3D" id="3.40.50.300">
    <property type="entry name" value="P-loop containing nucleotide triphosphate hydrolases"/>
    <property type="match status" value="1"/>
</dbReference>
<dbReference type="SUPFAM" id="SSF52540">
    <property type="entry name" value="P-loop containing nucleoside triphosphate hydrolases"/>
    <property type="match status" value="1"/>
</dbReference>
<keyword evidence="3" id="KW-0805">Transcription regulation</keyword>
<reference evidence="8 9" key="2">
    <citation type="submission" date="2006-07" db="EMBL/GenBank/DDBJ databases">
        <title>Sequencing of the draft genome and assembly of Chlorobium ferroxidans DSM 13031.</title>
        <authorList>
            <consortium name="US DOE Joint Genome Institute (JGI-PGF)"/>
            <person name="Copeland A."/>
            <person name="Lucas S."/>
            <person name="Lapidus A."/>
            <person name="Barry K."/>
            <person name="Glavina del Rio T."/>
            <person name="Dalin E."/>
            <person name="Tice H."/>
            <person name="Bruce D."/>
            <person name="Pitluck S."/>
            <person name="Richardson P."/>
        </authorList>
    </citation>
    <scope>NUCLEOTIDE SEQUENCE [LARGE SCALE GENOMIC DNA]</scope>
    <source>
        <strain evidence="8 9">DSM 13031</strain>
    </source>
</reference>
<dbReference type="SUPFAM" id="SSF46689">
    <property type="entry name" value="Homeodomain-like"/>
    <property type="match status" value="1"/>
</dbReference>
<dbReference type="InterPro" id="IPR002197">
    <property type="entry name" value="HTH_Fis"/>
</dbReference>
<dbReference type="Gene3D" id="1.10.10.60">
    <property type="entry name" value="Homeodomain-like"/>
    <property type="match status" value="1"/>
</dbReference>
<dbReference type="PANTHER" id="PTHR32071">
    <property type="entry name" value="TRANSCRIPTIONAL REGULATORY PROTEIN"/>
    <property type="match status" value="1"/>
</dbReference>
<keyword evidence="5" id="KW-0597">Phosphoprotein</keyword>
<dbReference type="SUPFAM" id="SSF52172">
    <property type="entry name" value="CheY-like"/>
    <property type="match status" value="1"/>
</dbReference>
<name>Q0YPF5_9CHLB</name>
<dbReference type="GO" id="GO:0006355">
    <property type="term" value="P:regulation of DNA-templated transcription"/>
    <property type="evidence" value="ECO:0007669"/>
    <property type="project" value="InterPro"/>
</dbReference>
<gene>
    <name evidence="8" type="ORF">CferDRAFT_0293</name>
</gene>
<feature type="domain" description="Response regulatory" evidence="7">
    <location>
        <begin position="5"/>
        <end position="119"/>
    </location>
</feature>
<keyword evidence="1" id="KW-0547">Nucleotide-binding</keyword>
<evidence type="ECO:0000313" key="9">
    <source>
        <dbReference type="Proteomes" id="UP000004162"/>
    </source>
</evidence>
<dbReference type="InterPro" id="IPR027417">
    <property type="entry name" value="P-loop_NTPase"/>
</dbReference>
<accession>Q0YPF5</accession>
<dbReference type="SMART" id="SM00448">
    <property type="entry name" value="REC"/>
    <property type="match status" value="1"/>
</dbReference>
<protein>
    <submittedName>
        <fullName evidence="8">Response regulator receiver:Sigma-54 factor, interaction region:Helix-turn-helix, Fis-type</fullName>
    </submittedName>
</protein>
<dbReference type="InterPro" id="IPR011006">
    <property type="entry name" value="CheY-like_superfamily"/>
</dbReference>
<evidence type="ECO:0000256" key="4">
    <source>
        <dbReference type="ARBA" id="ARBA00023163"/>
    </source>
</evidence>
<dbReference type="Gene3D" id="3.40.50.2300">
    <property type="match status" value="1"/>
</dbReference>
<comment type="caution">
    <text evidence="8">The sequence shown here is derived from an EMBL/GenBank/DDBJ whole genome shotgun (WGS) entry which is preliminary data.</text>
</comment>
<dbReference type="InterPro" id="IPR003593">
    <property type="entry name" value="AAA+_ATPase"/>
</dbReference>
<dbReference type="Pfam" id="PF25601">
    <property type="entry name" value="AAA_lid_14"/>
    <property type="match status" value="1"/>
</dbReference>
<dbReference type="AlphaFoldDB" id="Q0YPF5"/>
<organism evidence="8 9">
    <name type="scientific">Chlorobium ferrooxidans DSM 13031</name>
    <dbReference type="NCBI Taxonomy" id="377431"/>
    <lineage>
        <taxon>Bacteria</taxon>
        <taxon>Pseudomonadati</taxon>
        <taxon>Chlorobiota</taxon>
        <taxon>Chlorobiia</taxon>
        <taxon>Chlorobiales</taxon>
        <taxon>Chlorobiaceae</taxon>
        <taxon>Chlorobium/Pelodictyon group</taxon>
        <taxon>Chlorobium</taxon>
    </lineage>
</organism>
<reference evidence="8 9" key="1">
    <citation type="submission" date="2006-07" db="EMBL/GenBank/DDBJ databases">
        <title>Annotation of the draft genome assembly of Chlorobium ferroxidans DSM 13031.</title>
        <authorList>
            <consortium name="US DOE Joint Genome Institute (JGI-ORNL)"/>
            <person name="Larimer F."/>
            <person name="Land M."/>
            <person name="Hauser L."/>
        </authorList>
    </citation>
    <scope>NUCLEOTIDE SEQUENCE [LARGE SCALE GENOMIC DNA]</scope>
    <source>
        <strain evidence="8 9">DSM 13031</strain>
    </source>
</reference>
<dbReference type="PROSITE" id="PS50045">
    <property type="entry name" value="SIGMA54_INTERACT_4"/>
    <property type="match status" value="1"/>
</dbReference>
<dbReference type="CDD" id="cd00009">
    <property type="entry name" value="AAA"/>
    <property type="match status" value="1"/>
</dbReference>
<dbReference type="GO" id="GO:0000160">
    <property type="term" value="P:phosphorelay signal transduction system"/>
    <property type="evidence" value="ECO:0007669"/>
    <property type="project" value="InterPro"/>
</dbReference>
<dbReference type="InterPro" id="IPR009057">
    <property type="entry name" value="Homeodomain-like_sf"/>
</dbReference>
<dbReference type="PANTHER" id="PTHR32071:SF113">
    <property type="entry name" value="ALGINATE BIOSYNTHESIS TRANSCRIPTIONAL REGULATORY PROTEIN ALGB"/>
    <property type="match status" value="1"/>
</dbReference>
<proteinExistence type="predicted"/>
<dbReference type="EMBL" id="AASE01000028">
    <property type="protein sequence ID" value="EAT58174.1"/>
    <property type="molecule type" value="Genomic_DNA"/>
</dbReference>
<dbReference type="Gene3D" id="1.10.8.60">
    <property type="match status" value="1"/>
</dbReference>
<evidence type="ECO:0000256" key="1">
    <source>
        <dbReference type="ARBA" id="ARBA00022741"/>
    </source>
</evidence>
<evidence type="ECO:0000259" key="7">
    <source>
        <dbReference type="PROSITE" id="PS50110"/>
    </source>
</evidence>
<dbReference type="SMART" id="SM00382">
    <property type="entry name" value="AAA"/>
    <property type="match status" value="1"/>
</dbReference>
<dbReference type="Proteomes" id="UP000004162">
    <property type="component" value="Unassembled WGS sequence"/>
</dbReference>